<protein>
    <submittedName>
        <fullName evidence="2">DUF2851 family protein</fullName>
    </submittedName>
</protein>
<organism evidence="2 3">
    <name type="scientific">Chitinophaga chungangae</name>
    <dbReference type="NCBI Taxonomy" id="2821488"/>
    <lineage>
        <taxon>Bacteria</taxon>
        <taxon>Pseudomonadati</taxon>
        <taxon>Bacteroidota</taxon>
        <taxon>Chitinophagia</taxon>
        <taxon>Chitinophagales</taxon>
        <taxon>Chitinophagaceae</taxon>
        <taxon>Chitinophaga</taxon>
    </lineage>
</organism>
<feature type="compositionally biased region" description="Pro residues" evidence="1">
    <location>
        <begin position="120"/>
        <end position="129"/>
    </location>
</feature>
<dbReference type="Pfam" id="PF11013">
    <property type="entry name" value="DUF2851"/>
    <property type="match status" value="1"/>
</dbReference>
<evidence type="ECO:0000313" key="3">
    <source>
        <dbReference type="Proteomes" id="UP000679126"/>
    </source>
</evidence>
<keyword evidence="3" id="KW-1185">Reference proteome</keyword>
<sequence>MLSVNPLCSEALLQYIWLSGLFDPFNLATVTGEPVVILSPGQLNRDGGPDFTAARLRIAGLEWAGNVELHYRTSDWRRHGHQHNPKYHNVILHVVFEHDLPARPAPGKGPSRKTSRRTPPEMPGPPPIPVLELQHRIPKMLLRRYHHLMEQAAFVPCAPLLHRVPEEIWESWKPRLIEERFARKTELYRNWLEQTRFNWEEVCTRAMAQSYGMPVNTAAFMELVQSIPFMLLARTRLYRHRLEALLFGQAGMLETAFQDDYPKTLQTEYRFLQHKYNLQPMPPYRWQWLRMRPASFPSLRIAHFAAVLHATPHFFSRLLDTESQHALEKLLHAEPDPYWQFHYRFDIPSVRTAGPGKHILHHLMINTVAPLLYLYGKHMRLPGYQQRASDLLAALPAENNHIIRGWADEKIPANTAKDSQSLLQLKQYYCDRKRCLECKVGRNLLSGGAED</sequence>
<gene>
    <name evidence="2" type="ORF">J7I43_24085</name>
</gene>
<name>A0ABS3YKY3_9BACT</name>
<feature type="region of interest" description="Disordered" evidence="1">
    <location>
        <begin position="102"/>
        <end position="129"/>
    </location>
</feature>
<dbReference type="InterPro" id="IPR021272">
    <property type="entry name" value="DUF2851"/>
</dbReference>
<dbReference type="EMBL" id="JAGHKP010000006">
    <property type="protein sequence ID" value="MBO9155329.1"/>
    <property type="molecule type" value="Genomic_DNA"/>
</dbReference>
<evidence type="ECO:0000313" key="2">
    <source>
        <dbReference type="EMBL" id="MBO9155329.1"/>
    </source>
</evidence>
<accession>A0ABS3YKY3</accession>
<comment type="caution">
    <text evidence="2">The sequence shown here is derived from an EMBL/GenBank/DDBJ whole genome shotgun (WGS) entry which is preliminary data.</text>
</comment>
<dbReference type="Proteomes" id="UP000679126">
    <property type="component" value="Unassembled WGS sequence"/>
</dbReference>
<dbReference type="RefSeq" id="WP_209148558.1">
    <property type="nucleotide sequence ID" value="NZ_JAGHKP010000006.1"/>
</dbReference>
<proteinExistence type="predicted"/>
<evidence type="ECO:0000256" key="1">
    <source>
        <dbReference type="SAM" id="MobiDB-lite"/>
    </source>
</evidence>
<reference evidence="3" key="1">
    <citation type="submission" date="2021-03" db="EMBL/GenBank/DDBJ databases">
        <title>Assistant Professor.</title>
        <authorList>
            <person name="Huq M.A."/>
        </authorList>
    </citation>
    <scope>NUCLEOTIDE SEQUENCE [LARGE SCALE GENOMIC DNA]</scope>
    <source>
        <strain evidence="3">MAH-28</strain>
    </source>
</reference>